<comment type="function">
    <text evidence="11">Required for proper folding and/or the stability of a subset of proteins in the endoplasmic reticulum. Component of glycosylphosphatidylinositol-mannosyltransferase 1 which transfers the first of the 4 mannoses in the GPI-anchor precursors during GPI-anchor biosynthesis. Probably acts by stabilizing the mannosyltransferase GPI14.</text>
</comment>
<keyword evidence="5 11" id="KW-0337">GPI-anchor biosynthesis</keyword>
<evidence type="ECO:0000256" key="4">
    <source>
        <dbReference type="ARBA" id="ARBA00020410"/>
    </source>
</evidence>
<dbReference type="GO" id="GO:1990529">
    <property type="term" value="C:glycosylphosphatidylinositol-mannosyltransferase I complex"/>
    <property type="evidence" value="ECO:0007669"/>
    <property type="project" value="TreeGrafter"/>
</dbReference>
<dbReference type="GO" id="GO:0005789">
    <property type="term" value="C:endoplasmic reticulum membrane"/>
    <property type="evidence" value="ECO:0007669"/>
    <property type="project" value="UniProtKB-SubCell"/>
</dbReference>
<dbReference type="InterPro" id="IPR013233">
    <property type="entry name" value="PIG-X/PBN1"/>
</dbReference>
<evidence type="ECO:0000256" key="7">
    <source>
        <dbReference type="ARBA" id="ARBA00022824"/>
    </source>
</evidence>
<evidence type="ECO:0000256" key="2">
    <source>
        <dbReference type="ARBA" id="ARBA00004687"/>
    </source>
</evidence>
<dbReference type="PANTHER" id="PTHR28533">
    <property type="entry name" value="PROTEIN PBN1"/>
    <property type="match status" value="1"/>
</dbReference>
<dbReference type="SMART" id="SM00780">
    <property type="entry name" value="PIG-X"/>
    <property type="match status" value="1"/>
</dbReference>
<keyword evidence="8 11" id="KW-1133">Transmembrane helix</keyword>
<dbReference type="InterPro" id="IPR042322">
    <property type="entry name" value="Pbn1"/>
</dbReference>
<dbReference type="PANTHER" id="PTHR28533:SF1">
    <property type="entry name" value="PROTEIN PBN1"/>
    <property type="match status" value="1"/>
</dbReference>
<accession>A0AAV5R295</accession>
<evidence type="ECO:0000256" key="6">
    <source>
        <dbReference type="ARBA" id="ARBA00022692"/>
    </source>
</evidence>
<dbReference type="GO" id="GO:0000030">
    <property type="term" value="F:mannosyltransferase activity"/>
    <property type="evidence" value="ECO:0007669"/>
    <property type="project" value="TreeGrafter"/>
</dbReference>
<evidence type="ECO:0000313" key="13">
    <source>
        <dbReference type="Proteomes" id="UP001378960"/>
    </source>
</evidence>
<name>A0AAV5R295_PICKL</name>
<comment type="similarity">
    <text evidence="3 11">Belongs to the PIGX family.</text>
</comment>
<evidence type="ECO:0000256" key="8">
    <source>
        <dbReference type="ARBA" id="ARBA00022989"/>
    </source>
</evidence>
<comment type="pathway">
    <text evidence="2 11">Glycolipid biosynthesis; glycosylphosphatidylinositol-anchor biosynthesis.</text>
</comment>
<reference evidence="12 13" key="1">
    <citation type="journal article" date="2023" name="Elife">
        <title>Identification of key yeast species and microbe-microbe interactions impacting larval growth of Drosophila in the wild.</title>
        <authorList>
            <person name="Mure A."/>
            <person name="Sugiura Y."/>
            <person name="Maeda R."/>
            <person name="Honda K."/>
            <person name="Sakurai N."/>
            <person name="Takahashi Y."/>
            <person name="Watada M."/>
            <person name="Katoh T."/>
            <person name="Gotoh A."/>
            <person name="Gotoh Y."/>
            <person name="Taniguchi I."/>
            <person name="Nakamura K."/>
            <person name="Hayashi T."/>
            <person name="Katayama T."/>
            <person name="Uemura T."/>
            <person name="Hattori Y."/>
        </authorList>
    </citation>
    <scope>NUCLEOTIDE SEQUENCE [LARGE SCALE GENOMIC DNA]</scope>
    <source>
        <strain evidence="12 13">PK-24</strain>
    </source>
</reference>
<protein>
    <recommendedName>
        <fullName evidence="4 11">Protein PBN1</fullName>
    </recommendedName>
</protein>
<evidence type="ECO:0000256" key="1">
    <source>
        <dbReference type="ARBA" id="ARBA00004643"/>
    </source>
</evidence>
<evidence type="ECO:0000256" key="3">
    <source>
        <dbReference type="ARBA" id="ARBA00010345"/>
    </source>
</evidence>
<proteinExistence type="inferred from homology"/>
<keyword evidence="10" id="KW-0325">Glycoprotein</keyword>
<evidence type="ECO:0000256" key="9">
    <source>
        <dbReference type="ARBA" id="ARBA00023136"/>
    </source>
</evidence>
<dbReference type="GO" id="GO:0006506">
    <property type="term" value="P:GPI anchor biosynthetic process"/>
    <property type="evidence" value="ECO:0007669"/>
    <property type="project" value="UniProtKB-KW"/>
</dbReference>
<dbReference type="Pfam" id="PF08320">
    <property type="entry name" value="PIG-X"/>
    <property type="match status" value="1"/>
</dbReference>
<gene>
    <name evidence="12" type="ORF">DAPK24_021250</name>
</gene>
<comment type="subcellular location">
    <subcellularLocation>
        <location evidence="11">Endoplasmic reticulum membrane</location>
        <topology evidence="11">Single-pass membrane protein</topology>
    </subcellularLocation>
    <subcellularLocation>
        <location evidence="1">Endoplasmic reticulum membrane</location>
        <topology evidence="1">Single-pass type III membrane protein</topology>
    </subcellularLocation>
</comment>
<evidence type="ECO:0000256" key="11">
    <source>
        <dbReference type="RuleBase" id="RU366056"/>
    </source>
</evidence>
<evidence type="ECO:0000313" key="12">
    <source>
        <dbReference type="EMBL" id="GMM45550.1"/>
    </source>
</evidence>
<sequence length="443" mass="51107">MRTLVVVERKDSIERDTVFDDVYLLKDPQLAQIQLDDLPQSDNVRFHLSLRKNKDIDNDNLLSHLPLREWMGWMNRGLNIAISPINVSSMEDYKLQSENWLKKLLKNDTQNKSKLTFFKEWWSYHSDNDDDEIEYSNIFNWLDVTIPDNIKIDNIEALEVIGDEKNIRMYIYAQISKIPRLHNSEFAIVTVNEGIAHGIRGNDDEIVKTVFPFIPHQSVSETERFTATFLKGEPAFHPVVAFNITNFNEILPERYNSQCQLRIHSVIPKEYIVDVYELERSIFSDISISKCDLELPSYLVDIWGTEIDASIDTNILGIANGTFNFPLHLRYAEPKPDGGIVELPSFDASIYWSCQLNDTDYINTIESSFYTDKGRFPLLDGNTWAEVTHYQREYLQGHINMPSSPPLSVPTANSNEASMVAWTTLLLVTGFFAGLVWQSMKKF</sequence>
<keyword evidence="9 11" id="KW-0472">Membrane</keyword>
<evidence type="ECO:0000256" key="5">
    <source>
        <dbReference type="ARBA" id="ARBA00022502"/>
    </source>
</evidence>
<dbReference type="AlphaFoldDB" id="A0AAV5R295"/>
<dbReference type="Proteomes" id="UP001378960">
    <property type="component" value="Unassembled WGS sequence"/>
</dbReference>
<evidence type="ECO:0000256" key="10">
    <source>
        <dbReference type="ARBA" id="ARBA00023180"/>
    </source>
</evidence>
<comment type="caution">
    <text evidence="12">The sequence shown here is derived from an EMBL/GenBank/DDBJ whole genome shotgun (WGS) entry which is preliminary data.</text>
</comment>
<feature type="transmembrane region" description="Helical" evidence="11">
    <location>
        <begin position="419"/>
        <end position="437"/>
    </location>
</feature>
<organism evidence="12 13">
    <name type="scientific">Pichia kluyveri</name>
    <name type="common">Yeast</name>
    <dbReference type="NCBI Taxonomy" id="36015"/>
    <lineage>
        <taxon>Eukaryota</taxon>
        <taxon>Fungi</taxon>
        <taxon>Dikarya</taxon>
        <taxon>Ascomycota</taxon>
        <taxon>Saccharomycotina</taxon>
        <taxon>Pichiomycetes</taxon>
        <taxon>Pichiales</taxon>
        <taxon>Pichiaceae</taxon>
        <taxon>Pichia</taxon>
    </lineage>
</organism>
<keyword evidence="6 11" id="KW-0812">Transmembrane</keyword>
<keyword evidence="7 11" id="KW-0256">Endoplasmic reticulum</keyword>
<keyword evidence="13" id="KW-1185">Reference proteome</keyword>
<dbReference type="EMBL" id="BTGB01000002">
    <property type="protein sequence ID" value="GMM45550.1"/>
    <property type="molecule type" value="Genomic_DNA"/>
</dbReference>